<evidence type="ECO:0000256" key="1">
    <source>
        <dbReference type="SAM" id="MobiDB-lite"/>
    </source>
</evidence>
<evidence type="ECO:0000313" key="4">
    <source>
        <dbReference type="Proteomes" id="UP000239649"/>
    </source>
</evidence>
<accession>A0A2P6VPE0</accession>
<feature type="compositionally biased region" description="Basic and acidic residues" evidence="1">
    <location>
        <begin position="223"/>
        <end position="234"/>
    </location>
</feature>
<dbReference type="EMBL" id="LHPF02000002">
    <property type="protein sequence ID" value="PSC75925.1"/>
    <property type="molecule type" value="Genomic_DNA"/>
</dbReference>
<organism evidence="3 4">
    <name type="scientific">Micractinium conductrix</name>
    <dbReference type="NCBI Taxonomy" id="554055"/>
    <lineage>
        <taxon>Eukaryota</taxon>
        <taxon>Viridiplantae</taxon>
        <taxon>Chlorophyta</taxon>
        <taxon>core chlorophytes</taxon>
        <taxon>Trebouxiophyceae</taxon>
        <taxon>Chlorellales</taxon>
        <taxon>Chlorellaceae</taxon>
        <taxon>Chlorella clade</taxon>
        <taxon>Micractinium</taxon>
    </lineage>
</organism>
<dbReference type="Gene3D" id="2.170.270.10">
    <property type="entry name" value="SET domain"/>
    <property type="match status" value="1"/>
</dbReference>
<dbReference type="InterPro" id="IPR001214">
    <property type="entry name" value="SET_dom"/>
</dbReference>
<reference evidence="3 4" key="1">
    <citation type="journal article" date="2018" name="Plant J.">
        <title>Genome sequences of Chlorella sorokiniana UTEX 1602 and Micractinium conductrix SAG 241.80: implications to maltose excretion by a green alga.</title>
        <authorList>
            <person name="Arriola M.B."/>
            <person name="Velmurugan N."/>
            <person name="Zhang Y."/>
            <person name="Plunkett M.H."/>
            <person name="Hondzo H."/>
            <person name="Barney B.M."/>
        </authorList>
    </citation>
    <scope>NUCLEOTIDE SEQUENCE [LARGE SCALE GENOMIC DNA]</scope>
    <source>
        <strain evidence="3 4">SAG 241.80</strain>
    </source>
</reference>
<proteinExistence type="predicted"/>
<feature type="region of interest" description="Disordered" evidence="1">
    <location>
        <begin position="216"/>
        <end position="241"/>
    </location>
</feature>
<sequence>MRPASARYRRRPAAAALPPGLEGLAPAADSGALAVVSEALAQHGALYAWDALLAAAAAYAAAAWPSRPRGWCSKLVEVRPSQVAGLGVYAVADIKEGTVLGAYPGRPRTPAGMAAKSAVAPGARDYCFRTRDDRLLDPTDATGKLSPSPAPGLPWLPIDVSLAYINEPPKGAGGTNVTAEDDPNDGAGLLCVAARDIYAGEELWLDYGLQYDRSGYGQAAQQEPRDQQTGRQQEESEQQGFHVASREARQAAAATAAPAVAAAAAAAVATAAAAAETMRAASAQHQVPRVLSRQLSGR</sequence>
<dbReference type="GO" id="GO:0008168">
    <property type="term" value="F:methyltransferase activity"/>
    <property type="evidence" value="ECO:0007669"/>
    <property type="project" value="UniProtKB-KW"/>
</dbReference>
<dbReference type="SUPFAM" id="SSF82199">
    <property type="entry name" value="SET domain"/>
    <property type="match status" value="1"/>
</dbReference>
<dbReference type="AlphaFoldDB" id="A0A2P6VPE0"/>
<evidence type="ECO:0000313" key="3">
    <source>
        <dbReference type="EMBL" id="PSC75925.1"/>
    </source>
</evidence>
<name>A0A2P6VPE0_9CHLO</name>
<dbReference type="InterPro" id="IPR046341">
    <property type="entry name" value="SET_dom_sf"/>
</dbReference>
<evidence type="ECO:0000259" key="2">
    <source>
        <dbReference type="PROSITE" id="PS50280"/>
    </source>
</evidence>
<dbReference type="Pfam" id="PF00856">
    <property type="entry name" value="SET"/>
    <property type="match status" value="1"/>
</dbReference>
<gene>
    <name evidence="3" type="ORF">C2E20_1230</name>
</gene>
<comment type="caution">
    <text evidence="3">The sequence shown here is derived from an EMBL/GenBank/DDBJ whole genome shotgun (WGS) entry which is preliminary data.</text>
</comment>
<keyword evidence="4" id="KW-1185">Reference proteome</keyword>
<dbReference type="GO" id="GO:0032259">
    <property type="term" value="P:methylation"/>
    <property type="evidence" value="ECO:0007669"/>
    <property type="project" value="UniProtKB-KW"/>
</dbReference>
<dbReference type="PROSITE" id="PS50280">
    <property type="entry name" value="SET"/>
    <property type="match status" value="1"/>
</dbReference>
<protein>
    <submittedName>
        <fullName evidence="3">SET domain-containing -lysine N-methyltransferase isoform A</fullName>
    </submittedName>
</protein>
<dbReference type="Proteomes" id="UP000239649">
    <property type="component" value="Unassembled WGS sequence"/>
</dbReference>
<dbReference type="OrthoDB" id="5560686at2759"/>
<feature type="domain" description="SET" evidence="2">
    <location>
        <begin position="74"/>
        <end position="208"/>
    </location>
</feature>